<dbReference type="RefSeq" id="WP_202721825.1">
    <property type="nucleotide sequence ID" value="NZ_BPEX01000009.1"/>
</dbReference>
<dbReference type="Proteomes" id="UP000604898">
    <property type="component" value="Unassembled WGS sequence"/>
</dbReference>
<protein>
    <submittedName>
        <fullName evidence="2">YgjV family protein</fullName>
    </submittedName>
</protein>
<feature type="transmembrane region" description="Helical" evidence="1">
    <location>
        <begin position="38"/>
        <end position="60"/>
    </location>
</feature>
<feature type="transmembrane region" description="Helical" evidence="1">
    <location>
        <begin position="133"/>
        <end position="158"/>
    </location>
</feature>
<dbReference type="InterPro" id="IPR019629">
    <property type="entry name" value="Uncharacterised_HI1736/YgjV"/>
</dbReference>
<dbReference type="EMBL" id="JAESVD010000005">
    <property type="protein sequence ID" value="MBL4913567.1"/>
    <property type="molecule type" value="Genomic_DNA"/>
</dbReference>
<comment type="caution">
    <text evidence="2">The sequence shown here is derived from an EMBL/GenBank/DDBJ whole genome shotgun (WGS) entry which is preliminary data.</text>
</comment>
<accession>A0ABS1SYG2</accession>
<organism evidence="2 3">
    <name type="scientific">Shewanella schlegeliana</name>
    <dbReference type="NCBI Taxonomy" id="190308"/>
    <lineage>
        <taxon>Bacteria</taxon>
        <taxon>Pseudomonadati</taxon>
        <taxon>Pseudomonadota</taxon>
        <taxon>Gammaproteobacteria</taxon>
        <taxon>Alteromonadales</taxon>
        <taxon>Shewanellaceae</taxon>
        <taxon>Shewanella</taxon>
    </lineage>
</organism>
<keyword evidence="1" id="KW-1133">Transmembrane helix</keyword>
<feature type="transmembrane region" description="Helical" evidence="1">
    <location>
        <begin position="7"/>
        <end position="26"/>
    </location>
</feature>
<name>A0ABS1SYG2_9GAMM</name>
<keyword evidence="1" id="KW-0812">Transmembrane</keyword>
<gene>
    <name evidence="2" type="ORF">JMA39_10480</name>
</gene>
<feature type="transmembrane region" description="Helical" evidence="1">
    <location>
        <begin position="103"/>
        <end position="121"/>
    </location>
</feature>
<dbReference type="Pfam" id="PF10688">
    <property type="entry name" value="Imp-YgjV"/>
    <property type="match status" value="1"/>
</dbReference>
<evidence type="ECO:0000256" key="1">
    <source>
        <dbReference type="SAM" id="Phobius"/>
    </source>
</evidence>
<sequence length="176" mass="19515">MFELSHHALLWAQALGFISMAVGWWANSQKNDRQLLSGNLIASSITAIHLGLLGSSLGMFNQLLNAVRFATCQKRSRRGFLPILFSTVAIMQGLIFAEHWSEWCAVTSAVLISFALFYSSGAKLRSAMVISNLLNLTLSVYLCSWSGILYQVVTLLILTRSLMPHKQAKCFDEQTA</sequence>
<evidence type="ECO:0000313" key="2">
    <source>
        <dbReference type="EMBL" id="MBL4913567.1"/>
    </source>
</evidence>
<evidence type="ECO:0000313" key="3">
    <source>
        <dbReference type="Proteomes" id="UP000604898"/>
    </source>
</evidence>
<feature type="transmembrane region" description="Helical" evidence="1">
    <location>
        <begin position="80"/>
        <end position="97"/>
    </location>
</feature>
<keyword evidence="1" id="KW-0472">Membrane</keyword>
<reference evidence="2 3" key="1">
    <citation type="submission" date="2021-01" db="EMBL/GenBank/DDBJ databases">
        <title>Genome sequence of Shewanella schlegeliana JCM 11561.</title>
        <authorList>
            <person name="Zhang H."/>
            <person name="Li C."/>
        </authorList>
    </citation>
    <scope>NUCLEOTIDE SEQUENCE [LARGE SCALE GENOMIC DNA]</scope>
    <source>
        <strain evidence="2 3">JCM 11561</strain>
    </source>
</reference>
<proteinExistence type="predicted"/>
<keyword evidence="3" id="KW-1185">Reference proteome</keyword>